<organism evidence="1 2">
    <name type="scientific">Loa loa</name>
    <name type="common">Eye worm</name>
    <name type="synonym">Filaria loa</name>
    <dbReference type="NCBI Taxonomy" id="7209"/>
    <lineage>
        <taxon>Eukaryota</taxon>
        <taxon>Metazoa</taxon>
        <taxon>Ecdysozoa</taxon>
        <taxon>Nematoda</taxon>
        <taxon>Chromadorea</taxon>
        <taxon>Rhabditida</taxon>
        <taxon>Spirurina</taxon>
        <taxon>Spiruromorpha</taxon>
        <taxon>Filarioidea</taxon>
        <taxon>Onchocercidae</taxon>
        <taxon>Loa</taxon>
    </lineage>
</organism>
<accession>A0A1I7VDW0</accession>
<reference evidence="1" key="1">
    <citation type="submission" date="2012-04" db="EMBL/GenBank/DDBJ databases">
        <title>The Genome Sequence of Loa loa.</title>
        <authorList>
            <consortium name="The Broad Institute Genome Sequencing Platform"/>
            <consortium name="Broad Institute Genome Sequencing Center for Infectious Disease"/>
            <person name="Nutman T.B."/>
            <person name="Fink D.L."/>
            <person name="Russ C."/>
            <person name="Young S."/>
            <person name="Zeng Q."/>
            <person name="Gargeya S."/>
            <person name="Alvarado L."/>
            <person name="Berlin A."/>
            <person name="Chapman S.B."/>
            <person name="Chen Z."/>
            <person name="Freedman E."/>
            <person name="Gellesch M."/>
            <person name="Goldberg J."/>
            <person name="Griggs A."/>
            <person name="Gujja S."/>
            <person name="Heilman E.R."/>
            <person name="Heiman D."/>
            <person name="Howarth C."/>
            <person name="Mehta T."/>
            <person name="Neiman D."/>
            <person name="Pearson M."/>
            <person name="Roberts A."/>
            <person name="Saif S."/>
            <person name="Shea T."/>
            <person name="Shenoy N."/>
            <person name="Sisk P."/>
            <person name="Stolte C."/>
            <person name="Sykes S."/>
            <person name="White J."/>
            <person name="Yandava C."/>
            <person name="Haas B."/>
            <person name="Henn M.R."/>
            <person name="Nusbaum C."/>
            <person name="Birren B."/>
        </authorList>
    </citation>
    <scope>NUCLEOTIDE SEQUENCE [LARGE SCALE GENOMIC DNA]</scope>
</reference>
<evidence type="ECO:0000313" key="1">
    <source>
        <dbReference type="Proteomes" id="UP000095285"/>
    </source>
</evidence>
<protein>
    <submittedName>
        <fullName evidence="2">Mediator of RNA polymerase II transcription subunit 30</fullName>
    </submittedName>
</protein>
<proteinExistence type="predicted"/>
<keyword evidence="1" id="KW-1185">Reference proteome</keyword>
<dbReference type="WBParaSite" id="EN70_1480">
    <property type="protein sequence ID" value="EN70_1480"/>
    <property type="gene ID" value="EN70_1480"/>
</dbReference>
<evidence type="ECO:0000313" key="2">
    <source>
        <dbReference type="WBParaSite" id="EN70_1480"/>
    </source>
</evidence>
<reference evidence="2" key="2">
    <citation type="submission" date="2016-11" db="UniProtKB">
        <authorList>
            <consortium name="WormBaseParasite"/>
        </authorList>
    </citation>
    <scope>IDENTIFICATION</scope>
</reference>
<dbReference type="AlphaFoldDB" id="A0A1I7VDW0"/>
<sequence>MTVGDTIRRGIQCAANVESRDPEINEKFCLQKAEDELLRCKVELNLKRNELVRIQKQAKLIREIFEMTAKTFEKA</sequence>
<name>A0A1I7VDW0_LOALO</name>
<dbReference type="Proteomes" id="UP000095285">
    <property type="component" value="Unassembled WGS sequence"/>
</dbReference>